<keyword evidence="4" id="KW-1185">Reference proteome</keyword>
<dbReference type="Proteomes" id="UP000434957">
    <property type="component" value="Unassembled WGS sequence"/>
</dbReference>
<proteinExistence type="predicted"/>
<protein>
    <submittedName>
        <fullName evidence="1">Uncharacterized protein</fullName>
    </submittedName>
</protein>
<evidence type="ECO:0000313" key="4">
    <source>
        <dbReference type="Proteomes" id="UP000434957"/>
    </source>
</evidence>
<organism evidence="1 3">
    <name type="scientific">Phytophthora rubi</name>
    <dbReference type="NCBI Taxonomy" id="129364"/>
    <lineage>
        <taxon>Eukaryota</taxon>
        <taxon>Sar</taxon>
        <taxon>Stramenopiles</taxon>
        <taxon>Oomycota</taxon>
        <taxon>Peronosporomycetes</taxon>
        <taxon>Peronosporales</taxon>
        <taxon>Peronosporaceae</taxon>
        <taxon>Phytophthora</taxon>
    </lineage>
</organism>
<accession>A0A6A3KW35</accession>
<name>A0A6A3KW35_9STRA</name>
<evidence type="ECO:0000313" key="3">
    <source>
        <dbReference type="Proteomes" id="UP000429607"/>
    </source>
</evidence>
<evidence type="ECO:0000313" key="1">
    <source>
        <dbReference type="EMBL" id="KAE9011541.1"/>
    </source>
</evidence>
<sequence>MTRKKAVLSSISEKMINMYLMRVYQFAEVRISEELPSTSGLVLEGSTFNGRQALEIFSAAKLVSSGLRKRMEATTLEMLMFLVYNKDIWDVYTVEAVQS</sequence>
<gene>
    <name evidence="1" type="ORF">PR001_g15886</name>
    <name evidence="2" type="ORF">PR003_g18449</name>
</gene>
<reference evidence="1 3" key="1">
    <citation type="submission" date="2018-09" db="EMBL/GenBank/DDBJ databases">
        <title>Genomic investigation of the strawberry pathogen Phytophthora fragariae indicates pathogenicity is determined by transcriptional variation in three key races.</title>
        <authorList>
            <person name="Adams T.M."/>
            <person name="Armitage A.D."/>
            <person name="Sobczyk M.K."/>
            <person name="Bates H.J."/>
            <person name="Dunwell J.M."/>
            <person name="Nellist C.F."/>
            <person name="Harrison R.J."/>
        </authorList>
    </citation>
    <scope>NUCLEOTIDE SEQUENCE [LARGE SCALE GENOMIC DNA]</scope>
    <source>
        <strain evidence="1 3">SCRP249</strain>
        <strain evidence="2 4">SCRP333</strain>
    </source>
</reference>
<dbReference type="AlphaFoldDB" id="A0A6A3KW35"/>
<dbReference type="Proteomes" id="UP000429607">
    <property type="component" value="Unassembled WGS sequence"/>
</dbReference>
<evidence type="ECO:0000313" key="2">
    <source>
        <dbReference type="EMBL" id="KAE9317557.1"/>
    </source>
</evidence>
<comment type="caution">
    <text evidence="1">The sequence shown here is derived from an EMBL/GenBank/DDBJ whole genome shotgun (WGS) entry which is preliminary data.</text>
</comment>
<dbReference type="EMBL" id="QXFV01001222">
    <property type="protein sequence ID" value="KAE9011541.1"/>
    <property type="molecule type" value="Genomic_DNA"/>
</dbReference>
<dbReference type="EMBL" id="QXFT01001479">
    <property type="protein sequence ID" value="KAE9317557.1"/>
    <property type="molecule type" value="Genomic_DNA"/>
</dbReference>